<protein>
    <submittedName>
        <fullName evidence="1">Uncharacterized protein</fullName>
    </submittedName>
</protein>
<dbReference type="EMBL" id="KN833882">
    <property type="protein sequence ID" value="KIK15650.1"/>
    <property type="molecule type" value="Genomic_DNA"/>
</dbReference>
<accession>A0A0C9XTG7</accession>
<keyword evidence="2" id="KW-1185">Reference proteome</keyword>
<proteinExistence type="predicted"/>
<organism evidence="1 2">
    <name type="scientific">Pisolithus microcarpus 441</name>
    <dbReference type="NCBI Taxonomy" id="765257"/>
    <lineage>
        <taxon>Eukaryota</taxon>
        <taxon>Fungi</taxon>
        <taxon>Dikarya</taxon>
        <taxon>Basidiomycota</taxon>
        <taxon>Agaricomycotina</taxon>
        <taxon>Agaricomycetes</taxon>
        <taxon>Agaricomycetidae</taxon>
        <taxon>Boletales</taxon>
        <taxon>Sclerodermatineae</taxon>
        <taxon>Pisolithaceae</taxon>
        <taxon>Pisolithus</taxon>
    </lineage>
</organism>
<sequence>MASSHSEPVRTKHTYQAAPHGKELVSLLLSKQRQRSRSVLPSFPAGSAQAGPINEHECMDMKVCDLPAFVCASEINDRSVQINSFDI</sequence>
<reference evidence="1 2" key="1">
    <citation type="submission" date="2014-04" db="EMBL/GenBank/DDBJ databases">
        <authorList>
            <consortium name="DOE Joint Genome Institute"/>
            <person name="Kuo A."/>
            <person name="Kohler A."/>
            <person name="Costa M.D."/>
            <person name="Nagy L.G."/>
            <person name="Floudas D."/>
            <person name="Copeland A."/>
            <person name="Barry K.W."/>
            <person name="Cichocki N."/>
            <person name="Veneault-Fourrey C."/>
            <person name="LaButti K."/>
            <person name="Lindquist E.A."/>
            <person name="Lipzen A."/>
            <person name="Lundell T."/>
            <person name="Morin E."/>
            <person name="Murat C."/>
            <person name="Sun H."/>
            <person name="Tunlid A."/>
            <person name="Henrissat B."/>
            <person name="Grigoriev I.V."/>
            <person name="Hibbett D.S."/>
            <person name="Martin F."/>
            <person name="Nordberg H.P."/>
            <person name="Cantor M.N."/>
            <person name="Hua S.X."/>
        </authorList>
    </citation>
    <scope>NUCLEOTIDE SEQUENCE [LARGE SCALE GENOMIC DNA]</scope>
    <source>
        <strain evidence="1 2">441</strain>
    </source>
</reference>
<gene>
    <name evidence="1" type="ORF">PISMIDRAFT_292777</name>
</gene>
<reference evidence="2" key="2">
    <citation type="submission" date="2015-01" db="EMBL/GenBank/DDBJ databases">
        <title>Evolutionary Origins and Diversification of the Mycorrhizal Mutualists.</title>
        <authorList>
            <consortium name="DOE Joint Genome Institute"/>
            <consortium name="Mycorrhizal Genomics Consortium"/>
            <person name="Kohler A."/>
            <person name="Kuo A."/>
            <person name="Nagy L.G."/>
            <person name="Floudas D."/>
            <person name="Copeland A."/>
            <person name="Barry K.W."/>
            <person name="Cichocki N."/>
            <person name="Veneault-Fourrey C."/>
            <person name="LaButti K."/>
            <person name="Lindquist E.A."/>
            <person name="Lipzen A."/>
            <person name="Lundell T."/>
            <person name="Morin E."/>
            <person name="Murat C."/>
            <person name="Riley R."/>
            <person name="Ohm R."/>
            <person name="Sun H."/>
            <person name="Tunlid A."/>
            <person name="Henrissat B."/>
            <person name="Grigoriev I.V."/>
            <person name="Hibbett D.S."/>
            <person name="Martin F."/>
        </authorList>
    </citation>
    <scope>NUCLEOTIDE SEQUENCE [LARGE SCALE GENOMIC DNA]</scope>
    <source>
        <strain evidence="2">441</strain>
    </source>
</reference>
<dbReference type="AlphaFoldDB" id="A0A0C9XTG7"/>
<dbReference type="Proteomes" id="UP000054018">
    <property type="component" value="Unassembled WGS sequence"/>
</dbReference>
<name>A0A0C9XTG7_9AGAM</name>
<evidence type="ECO:0000313" key="2">
    <source>
        <dbReference type="Proteomes" id="UP000054018"/>
    </source>
</evidence>
<dbReference type="HOGENOM" id="CLU_2484162_0_0_1"/>
<evidence type="ECO:0000313" key="1">
    <source>
        <dbReference type="EMBL" id="KIK15650.1"/>
    </source>
</evidence>